<feature type="transmembrane region" description="Helical" evidence="13">
    <location>
        <begin position="153"/>
        <end position="172"/>
    </location>
</feature>
<evidence type="ECO:0000256" key="14">
    <source>
        <dbReference type="SAM" id="MobiDB-lite"/>
    </source>
</evidence>
<sequence length="360" mass="38158">MAEGDSGDKTEEATGKRLSDARDKGQVAMSTELVGGLMLAASIGSMLMLGKGLTGAAGGLLVTSFDSMAALAREELTAGDFSALMSNSVTGMVTALAMLLVPVLLVGFVAGYGQVGFLITPKAIGFDPAKLSMVSGAKKVFGTRGAVRTGLGLLKIILIGTTIVTVAMWQLPVISAVAGTDARQVVRAIGHTFLLAASAGVVVIVALSLIDFVYQRYQHSKDMRMSKKEVRDEAKNSEGDPQVKARIRQVQREIASRRMMDDVPKATVVITNPTHYAVALRYEDGRDAAPTVVAKGLDQVALRIRALATESKVMIVEEPPLARALHRSCEIGDAVPEHLFEAVAKILAYVYRMEGRAVSA</sequence>
<keyword evidence="11 13" id="KW-1006">Bacterial flagellum protein export</keyword>
<evidence type="ECO:0000256" key="6">
    <source>
        <dbReference type="ARBA" id="ARBA00022692"/>
    </source>
</evidence>
<dbReference type="PRINTS" id="PR00950">
    <property type="entry name" value="TYPE3IMSPROT"/>
</dbReference>
<evidence type="ECO:0000256" key="8">
    <source>
        <dbReference type="ARBA" id="ARBA00022927"/>
    </source>
</evidence>
<dbReference type="GO" id="GO:0009306">
    <property type="term" value="P:protein secretion"/>
    <property type="evidence" value="ECO:0007669"/>
    <property type="project" value="InterPro"/>
</dbReference>
<evidence type="ECO:0000256" key="13">
    <source>
        <dbReference type="RuleBase" id="RU364091"/>
    </source>
</evidence>
<accession>A0A518ELQ4</accession>
<evidence type="ECO:0000256" key="9">
    <source>
        <dbReference type="ARBA" id="ARBA00022989"/>
    </source>
</evidence>
<feature type="transmembrane region" description="Helical" evidence="13">
    <location>
        <begin position="92"/>
        <end position="112"/>
    </location>
</feature>
<evidence type="ECO:0000256" key="12">
    <source>
        <dbReference type="ARBA" id="ARBA00025078"/>
    </source>
</evidence>
<gene>
    <name evidence="13 15" type="primary">flhB</name>
    <name evidence="15" type="ORF">Poly30_05150</name>
</gene>
<dbReference type="Gene3D" id="6.10.250.2080">
    <property type="match status" value="1"/>
</dbReference>
<evidence type="ECO:0000256" key="4">
    <source>
        <dbReference type="ARBA" id="ARBA00022448"/>
    </source>
</evidence>
<evidence type="ECO:0000256" key="11">
    <source>
        <dbReference type="ARBA" id="ARBA00023225"/>
    </source>
</evidence>
<comment type="similarity">
    <text evidence="2 13">Belongs to the type III secretion exporter family.</text>
</comment>
<keyword evidence="15" id="KW-0969">Cilium</keyword>
<dbReference type="OrthoDB" id="9807950at2"/>
<proteinExistence type="inferred from homology"/>
<feature type="transmembrane region" description="Helical" evidence="13">
    <location>
        <begin position="192"/>
        <end position="214"/>
    </location>
</feature>
<keyword evidence="15" id="KW-0282">Flagellum</keyword>
<evidence type="ECO:0000256" key="3">
    <source>
        <dbReference type="ARBA" id="ARBA00021622"/>
    </source>
</evidence>
<evidence type="ECO:0000256" key="7">
    <source>
        <dbReference type="ARBA" id="ARBA00022795"/>
    </source>
</evidence>
<evidence type="ECO:0000256" key="1">
    <source>
        <dbReference type="ARBA" id="ARBA00004651"/>
    </source>
</evidence>
<evidence type="ECO:0000256" key="2">
    <source>
        <dbReference type="ARBA" id="ARBA00010690"/>
    </source>
</evidence>
<dbReference type="NCBIfam" id="TIGR00328">
    <property type="entry name" value="flhB"/>
    <property type="match status" value="1"/>
</dbReference>
<comment type="subcellular location">
    <subcellularLocation>
        <location evidence="1">Cell membrane</location>
        <topology evidence="1">Multi-pass membrane protein</topology>
    </subcellularLocation>
</comment>
<dbReference type="PANTHER" id="PTHR30531">
    <property type="entry name" value="FLAGELLAR BIOSYNTHETIC PROTEIN FLHB"/>
    <property type="match status" value="1"/>
</dbReference>
<comment type="function">
    <text evidence="12 13">Required for formation of the rod structure in the basal body of the flagellar apparatus. Together with FliI and FliH, may constitute the export apparatus of flagellin.</text>
</comment>
<dbReference type="InterPro" id="IPR029025">
    <property type="entry name" value="T3SS_substrate_exporter_C"/>
</dbReference>
<dbReference type="PANTHER" id="PTHR30531:SF12">
    <property type="entry name" value="FLAGELLAR BIOSYNTHETIC PROTEIN FLHB"/>
    <property type="match status" value="1"/>
</dbReference>
<keyword evidence="16" id="KW-1185">Reference proteome</keyword>
<organism evidence="15 16">
    <name type="scientific">Saltatorellus ferox</name>
    <dbReference type="NCBI Taxonomy" id="2528018"/>
    <lineage>
        <taxon>Bacteria</taxon>
        <taxon>Pseudomonadati</taxon>
        <taxon>Planctomycetota</taxon>
        <taxon>Planctomycetia</taxon>
        <taxon>Planctomycetia incertae sedis</taxon>
        <taxon>Saltatorellus</taxon>
    </lineage>
</organism>
<reference evidence="15 16" key="1">
    <citation type="submission" date="2019-02" db="EMBL/GenBank/DDBJ databases">
        <title>Deep-cultivation of Planctomycetes and their phenomic and genomic characterization uncovers novel biology.</title>
        <authorList>
            <person name="Wiegand S."/>
            <person name="Jogler M."/>
            <person name="Boedeker C."/>
            <person name="Pinto D."/>
            <person name="Vollmers J."/>
            <person name="Rivas-Marin E."/>
            <person name="Kohn T."/>
            <person name="Peeters S.H."/>
            <person name="Heuer A."/>
            <person name="Rast P."/>
            <person name="Oberbeckmann S."/>
            <person name="Bunk B."/>
            <person name="Jeske O."/>
            <person name="Meyerdierks A."/>
            <person name="Storesund J.E."/>
            <person name="Kallscheuer N."/>
            <person name="Luecker S."/>
            <person name="Lage O.M."/>
            <person name="Pohl T."/>
            <person name="Merkel B.J."/>
            <person name="Hornburger P."/>
            <person name="Mueller R.-W."/>
            <person name="Bruemmer F."/>
            <person name="Labrenz M."/>
            <person name="Spormann A.M."/>
            <person name="Op den Camp H."/>
            <person name="Overmann J."/>
            <person name="Amann R."/>
            <person name="Jetten M.S.M."/>
            <person name="Mascher T."/>
            <person name="Medema M.H."/>
            <person name="Devos D.P."/>
            <person name="Kaster A.-K."/>
            <person name="Ovreas L."/>
            <person name="Rohde M."/>
            <person name="Galperin M.Y."/>
            <person name="Jogler C."/>
        </authorList>
    </citation>
    <scope>NUCLEOTIDE SEQUENCE [LARGE SCALE GENOMIC DNA]</scope>
    <source>
        <strain evidence="15 16">Poly30</strain>
    </source>
</reference>
<dbReference type="AlphaFoldDB" id="A0A518ELQ4"/>
<evidence type="ECO:0000256" key="5">
    <source>
        <dbReference type="ARBA" id="ARBA00022475"/>
    </source>
</evidence>
<dbReference type="RefSeq" id="WP_145194447.1">
    <property type="nucleotide sequence ID" value="NZ_CP036434.1"/>
</dbReference>
<keyword evidence="9 13" id="KW-1133">Transmembrane helix</keyword>
<dbReference type="Gene3D" id="3.40.1690.10">
    <property type="entry name" value="secretion proteins EscU"/>
    <property type="match status" value="1"/>
</dbReference>
<dbReference type="GO" id="GO:0044780">
    <property type="term" value="P:bacterial-type flagellum assembly"/>
    <property type="evidence" value="ECO:0007669"/>
    <property type="project" value="InterPro"/>
</dbReference>
<dbReference type="InterPro" id="IPR006135">
    <property type="entry name" value="T3SS_substrate_exporter"/>
</dbReference>
<keyword evidence="10 13" id="KW-0472">Membrane</keyword>
<feature type="transmembrane region" description="Helical" evidence="13">
    <location>
        <begin position="27"/>
        <end position="49"/>
    </location>
</feature>
<keyword evidence="7 13" id="KW-1005">Bacterial flagellum biogenesis</keyword>
<dbReference type="InterPro" id="IPR006136">
    <property type="entry name" value="FlhB"/>
</dbReference>
<dbReference type="GO" id="GO:0005886">
    <property type="term" value="C:plasma membrane"/>
    <property type="evidence" value="ECO:0007669"/>
    <property type="project" value="UniProtKB-SubCell"/>
</dbReference>
<evidence type="ECO:0000256" key="10">
    <source>
        <dbReference type="ARBA" id="ARBA00023136"/>
    </source>
</evidence>
<dbReference type="EMBL" id="CP036434">
    <property type="protein sequence ID" value="QDV05020.1"/>
    <property type="molecule type" value="Genomic_DNA"/>
</dbReference>
<evidence type="ECO:0000313" key="15">
    <source>
        <dbReference type="EMBL" id="QDV05020.1"/>
    </source>
</evidence>
<name>A0A518ELQ4_9BACT</name>
<evidence type="ECO:0000313" key="16">
    <source>
        <dbReference type="Proteomes" id="UP000320390"/>
    </source>
</evidence>
<keyword evidence="5 13" id="KW-1003">Cell membrane</keyword>
<keyword evidence="15" id="KW-0966">Cell projection</keyword>
<dbReference type="Pfam" id="PF01312">
    <property type="entry name" value="Bac_export_2"/>
    <property type="match status" value="1"/>
</dbReference>
<dbReference type="SUPFAM" id="SSF160544">
    <property type="entry name" value="EscU C-terminal domain-like"/>
    <property type="match status" value="1"/>
</dbReference>
<protein>
    <recommendedName>
        <fullName evidence="3 13">Flagellar biosynthetic protein FlhB</fullName>
    </recommendedName>
</protein>
<keyword evidence="8 13" id="KW-0653">Protein transport</keyword>
<keyword evidence="6 13" id="KW-0812">Transmembrane</keyword>
<keyword evidence="4 13" id="KW-0813">Transport</keyword>
<feature type="region of interest" description="Disordered" evidence="14">
    <location>
        <begin position="1"/>
        <end position="24"/>
    </location>
</feature>
<dbReference type="Proteomes" id="UP000320390">
    <property type="component" value="Chromosome"/>
</dbReference>